<evidence type="ECO:0000256" key="1">
    <source>
        <dbReference type="ARBA" id="ARBA00004651"/>
    </source>
</evidence>
<evidence type="ECO:0000313" key="8">
    <source>
        <dbReference type="Proteomes" id="UP000666240"/>
    </source>
</evidence>
<dbReference type="InterPro" id="IPR001851">
    <property type="entry name" value="ABC_transp_permease"/>
</dbReference>
<keyword evidence="8" id="KW-1185">Reference proteome</keyword>
<evidence type="ECO:0000313" key="7">
    <source>
        <dbReference type="EMBL" id="MBP0440377.1"/>
    </source>
</evidence>
<dbReference type="EMBL" id="JAGIYY010000007">
    <property type="protein sequence ID" value="MBP0440377.1"/>
    <property type="molecule type" value="Genomic_DNA"/>
</dbReference>
<feature type="transmembrane region" description="Helical" evidence="6">
    <location>
        <begin position="87"/>
        <end position="109"/>
    </location>
</feature>
<protein>
    <submittedName>
        <fullName evidence="7">Branched-chain amino acid ABC transporter permease</fullName>
    </submittedName>
</protein>
<feature type="transmembrane region" description="Helical" evidence="6">
    <location>
        <begin position="33"/>
        <end position="53"/>
    </location>
</feature>
<feature type="transmembrane region" description="Helical" evidence="6">
    <location>
        <begin position="296"/>
        <end position="319"/>
    </location>
</feature>
<comment type="caution">
    <text evidence="7">The sequence shown here is derived from an EMBL/GenBank/DDBJ whole genome shotgun (WGS) entry which is preliminary data.</text>
</comment>
<evidence type="ECO:0000256" key="4">
    <source>
        <dbReference type="ARBA" id="ARBA00022989"/>
    </source>
</evidence>
<proteinExistence type="predicted"/>
<dbReference type="PANTHER" id="PTHR30482:SF10">
    <property type="entry name" value="HIGH-AFFINITY BRANCHED-CHAIN AMINO ACID TRANSPORT PROTEIN BRAE"/>
    <property type="match status" value="1"/>
</dbReference>
<comment type="subcellular location">
    <subcellularLocation>
        <location evidence="1">Cell membrane</location>
        <topology evidence="1">Multi-pass membrane protein</topology>
    </subcellularLocation>
</comment>
<gene>
    <name evidence="7" type="ORF">J5Y06_17125</name>
</gene>
<feature type="transmembrane region" description="Helical" evidence="6">
    <location>
        <begin position="59"/>
        <end position="80"/>
    </location>
</feature>
<dbReference type="CDD" id="cd06581">
    <property type="entry name" value="TM_PBP1_LivM_like"/>
    <property type="match status" value="1"/>
</dbReference>
<feature type="transmembrane region" description="Helical" evidence="6">
    <location>
        <begin position="211"/>
        <end position="235"/>
    </location>
</feature>
<dbReference type="Proteomes" id="UP000666240">
    <property type="component" value="Unassembled WGS sequence"/>
</dbReference>
<feature type="transmembrane region" description="Helical" evidence="6">
    <location>
        <begin position="163"/>
        <end position="182"/>
    </location>
</feature>
<dbReference type="InterPro" id="IPR043428">
    <property type="entry name" value="LivM-like"/>
</dbReference>
<reference evidence="7" key="1">
    <citation type="submission" date="2021-03" db="EMBL/GenBank/DDBJ databases">
        <title>Genome sequencing and assembly of Tianweitania sediminis.</title>
        <authorList>
            <person name="Chhetri G."/>
        </authorList>
    </citation>
    <scope>NUCLEOTIDE SEQUENCE</scope>
    <source>
        <strain evidence="7">Z8</strain>
    </source>
</reference>
<dbReference type="AlphaFoldDB" id="A0A8J7UMH9"/>
<dbReference type="GO" id="GO:0015658">
    <property type="term" value="F:branched-chain amino acid transmembrane transporter activity"/>
    <property type="evidence" value="ECO:0007669"/>
    <property type="project" value="InterPro"/>
</dbReference>
<feature type="transmembrane region" description="Helical" evidence="6">
    <location>
        <begin position="115"/>
        <end position="132"/>
    </location>
</feature>
<keyword evidence="4 6" id="KW-1133">Transmembrane helix</keyword>
<keyword evidence="5 6" id="KW-0472">Membrane</keyword>
<accession>A0A8J7UMH9</accession>
<keyword evidence="3 6" id="KW-0812">Transmembrane</keyword>
<evidence type="ECO:0000256" key="3">
    <source>
        <dbReference type="ARBA" id="ARBA00022692"/>
    </source>
</evidence>
<name>A0A8J7UMH9_9HYPH</name>
<keyword evidence="2" id="KW-1003">Cell membrane</keyword>
<dbReference type="GO" id="GO:0005886">
    <property type="term" value="C:plasma membrane"/>
    <property type="evidence" value="ECO:0007669"/>
    <property type="project" value="UniProtKB-SubCell"/>
</dbReference>
<evidence type="ECO:0000256" key="6">
    <source>
        <dbReference type="SAM" id="Phobius"/>
    </source>
</evidence>
<dbReference type="Pfam" id="PF02653">
    <property type="entry name" value="BPD_transp_2"/>
    <property type="match status" value="1"/>
</dbReference>
<organism evidence="7 8">
    <name type="scientific">Tianweitania sediminis</name>
    <dbReference type="NCBI Taxonomy" id="1502156"/>
    <lineage>
        <taxon>Bacteria</taxon>
        <taxon>Pseudomonadati</taxon>
        <taxon>Pseudomonadota</taxon>
        <taxon>Alphaproteobacteria</taxon>
        <taxon>Hyphomicrobiales</taxon>
        <taxon>Phyllobacteriaceae</taxon>
        <taxon>Tianweitania</taxon>
    </lineage>
</organism>
<dbReference type="PANTHER" id="PTHR30482">
    <property type="entry name" value="HIGH-AFFINITY BRANCHED-CHAIN AMINO ACID TRANSPORT SYSTEM PERMEASE"/>
    <property type="match status" value="1"/>
</dbReference>
<feature type="transmembrane region" description="Helical" evidence="6">
    <location>
        <begin position="6"/>
        <end position="26"/>
    </location>
</feature>
<feature type="transmembrane region" description="Helical" evidence="6">
    <location>
        <begin position="247"/>
        <end position="276"/>
    </location>
</feature>
<dbReference type="RefSeq" id="WP_209336408.1">
    <property type="nucleotide sequence ID" value="NZ_JAGIYY010000007.1"/>
</dbReference>
<sequence>MTMTPASNPFLGTAAIIVVGIVCLLAPSLNLTTIDFLIGFAVYAALAVSWNWVCGLGGLINMAHIAFYAIGAYSCAIAVAKLGLHPIVGIVAGVVITASLAGIVSYLSFRLQVSELYFALLTLMLADGIGALSRGFENEYSLGGVYLPFVNDPLRFAFLDKVYYYYALIALVIALLLLQHWVTRSKWGLLIAAAKDSERAASSLGVPVVRILTSVAVASAIPPAIVGSIFALSSLYVTADNVFLFELLLATVIATVIGGLGTLWGPFLGALAITLIHELIRSGVGVTDVVGLTDMVYGAILVCIVVLFPGGLIGAFRFVRDLFSPKPRNAVLDEKHSDA</sequence>
<evidence type="ECO:0000256" key="5">
    <source>
        <dbReference type="ARBA" id="ARBA00023136"/>
    </source>
</evidence>
<evidence type="ECO:0000256" key="2">
    <source>
        <dbReference type="ARBA" id="ARBA00022475"/>
    </source>
</evidence>